<feature type="region of interest" description="Disordered" evidence="1">
    <location>
        <begin position="109"/>
        <end position="131"/>
    </location>
</feature>
<evidence type="ECO:0000313" key="3">
    <source>
        <dbReference type="Proteomes" id="UP000499080"/>
    </source>
</evidence>
<keyword evidence="3" id="KW-1185">Reference proteome</keyword>
<accession>A0A4Y2H809</accession>
<dbReference type="Proteomes" id="UP000499080">
    <property type="component" value="Unassembled WGS sequence"/>
</dbReference>
<evidence type="ECO:0000256" key="1">
    <source>
        <dbReference type="SAM" id="MobiDB-lite"/>
    </source>
</evidence>
<dbReference type="AlphaFoldDB" id="A0A4Y2H809"/>
<name>A0A4Y2H809_ARAVE</name>
<protein>
    <submittedName>
        <fullName evidence="2">Uncharacterized protein</fullName>
    </submittedName>
</protein>
<dbReference type="EMBL" id="BGPR01001761">
    <property type="protein sequence ID" value="GBM61291.1"/>
    <property type="molecule type" value="Genomic_DNA"/>
</dbReference>
<evidence type="ECO:0000313" key="2">
    <source>
        <dbReference type="EMBL" id="GBM61291.1"/>
    </source>
</evidence>
<proteinExistence type="predicted"/>
<sequence length="191" mass="21759">MTNADTFCHETLWYHGNCFHSYSRNTHFHIKFKLKSDVRGQTFYRWRRVEARRGGYRLRKPPRHLTTVRNSDIRSNTALVLFQNGALFQFNLTDWCLLQEMSEGRGGLVVGSKPRGQRVPGSKSASTEDTSCMGPVVPQIIRERPNVVQLVWCGSLERGSASSGVVLVICPRFKMMRSISKQPSFCFKVGS</sequence>
<comment type="caution">
    <text evidence="2">The sequence shown here is derived from an EMBL/GenBank/DDBJ whole genome shotgun (WGS) entry which is preliminary data.</text>
</comment>
<organism evidence="2 3">
    <name type="scientific">Araneus ventricosus</name>
    <name type="common">Orbweaver spider</name>
    <name type="synonym">Epeira ventricosa</name>
    <dbReference type="NCBI Taxonomy" id="182803"/>
    <lineage>
        <taxon>Eukaryota</taxon>
        <taxon>Metazoa</taxon>
        <taxon>Ecdysozoa</taxon>
        <taxon>Arthropoda</taxon>
        <taxon>Chelicerata</taxon>
        <taxon>Arachnida</taxon>
        <taxon>Araneae</taxon>
        <taxon>Araneomorphae</taxon>
        <taxon>Entelegynae</taxon>
        <taxon>Araneoidea</taxon>
        <taxon>Araneidae</taxon>
        <taxon>Araneus</taxon>
    </lineage>
</organism>
<gene>
    <name evidence="2" type="ORF">AVEN_253039_1</name>
</gene>
<reference evidence="2 3" key="1">
    <citation type="journal article" date="2019" name="Sci. Rep.">
        <title>Orb-weaving spider Araneus ventricosus genome elucidates the spidroin gene catalogue.</title>
        <authorList>
            <person name="Kono N."/>
            <person name="Nakamura H."/>
            <person name="Ohtoshi R."/>
            <person name="Moran D.A.P."/>
            <person name="Shinohara A."/>
            <person name="Yoshida Y."/>
            <person name="Fujiwara M."/>
            <person name="Mori M."/>
            <person name="Tomita M."/>
            <person name="Arakawa K."/>
        </authorList>
    </citation>
    <scope>NUCLEOTIDE SEQUENCE [LARGE SCALE GENOMIC DNA]</scope>
</reference>